<evidence type="ECO:0000313" key="7">
    <source>
        <dbReference type="Proteomes" id="UP000002714"/>
    </source>
</evidence>
<evidence type="ECO:0000259" key="5">
    <source>
        <dbReference type="PROSITE" id="PS50887"/>
    </source>
</evidence>
<dbReference type="PANTHER" id="PTHR44757">
    <property type="entry name" value="DIGUANYLATE CYCLASE DGCP"/>
    <property type="match status" value="1"/>
</dbReference>
<dbReference type="SUPFAM" id="SSF103190">
    <property type="entry name" value="Sensory domain-like"/>
    <property type="match status" value="1"/>
</dbReference>
<sequence length="770" mass="88990">MISKKELNFFSPKPLILISIIWLVVGFIFITSKVETLKSEKYQNLTTEAHDKLKTLINEKKEALLFVTLPLANDILIKEALAKRNIQRLNLLKFSDNLSKNTSLKGTWFQLISSDGKSFYRSWIDKRDDDLSLIRDDVAEMIRNPHVISSISAGIFDITFKSMVPIYKNDNFIGSIEAISNFDSIDLKMRDAGYEIIFLADKKYKKLLIEPSKKTFISDYYVANSNYNKEHFEIVKTKGITHFLNEMPFHVNEEKNKLISTYHLMGVDDKEIAYFIIFQDLDAIDFSSISRVRDSLIFFLFSFFVFLILLSFYIYFTNERREIQQRNINLQKKVQTAANELEHLSRHDHLTNLPNKTLLIDRLEHSINVASKNGQKVSILFLDLDRFKEINDTYNHEVGDKLLQDISRRLKKLIKEEDTIGRFGGDEFIIILNNSNETQTVEVVTNIMSAMSEPFNVNKVKLHTTFSIGISIFPDDGNSRDILIRNADTAMYEAKSNGKNRYQFYDKKMTELAFERTTLESNLRKAIQNEEFEVYFQPKIDARVDKVIGLEALIRWNHPELGLIPPVKFIPFAENIGLIIEIDRWMMREAAAQVLLWKKENIVCGKLSINVSAKQLEDDNYVEFLSQKINDIGIDPKDLEIEITEGLIMKHSLHVTSTLNAIRELGISISVDDFGTGYSSLSYLKRLPIDKLKIDRSFVKDLPHDKDDIAIVKTIIALANNLSLELIAEGVETKEQRDFLLSEGCHNIQGYFYSKPLKVNECREFLLNYM</sequence>
<dbReference type="InterPro" id="IPR000160">
    <property type="entry name" value="GGDEF_dom"/>
</dbReference>
<dbReference type="OrthoDB" id="5372181at2"/>
<comment type="catalytic activity">
    <reaction evidence="1">
        <text>3',3'-c-di-GMP + H2O = 5'-phosphoguanylyl(3'-&gt;5')guanosine + H(+)</text>
        <dbReference type="Rhea" id="RHEA:24902"/>
        <dbReference type="ChEBI" id="CHEBI:15377"/>
        <dbReference type="ChEBI" id="CHEBI:15378"/>
        <dbReference type="ChEBI" id="CHEBI:58754"/>
        <dbReference type="ChEBI" id="CHEBI:58805"/>
        <dbReference type="EC" id="3.1.4.52"/>
    </reaction>
    <physiologicalReaction direction="left-to-right" evidence="1">
        <dbReference type="Rhea" id="RHEA:24903"/>
    </physiologicalReaction>
</comment>
<dbReference type="eggNOG" id="COG5001">
    <property type="taxonomic scope" value="Bacteria"/>
</dbReference>
<evidence type="ECO:0000313" key="6">
    <source>
        <dbReference type="EMBL" id="ABB45277.1"/>
    </source>
</evidence>
<protein>
    <submittedName>
        <fullName evidence="6">Diguanylate cyclase/phosphodiesterase</fullName>
    </submittedName>
</protein>
<dbReference type="SUPFAM" id="SSF55073">
    <property type="entry name" value="Nucleotide cyclase"/>
    <property type="match status" value="1"/>
</dbReference>
<evidence type="ECO:0000256" key="2">
    <source>
        <dbReference type="SAM" id="Coils"/>
    </source>
</evidence>
<dbReference type="InterPro" id="IPR029151">
    <property type="entry name" value="Sensor-like_sf"/>
</dbReference>
<dbReference type="InterPro" id="IPR035919">
    <property type="entry name" value="EAL_sf"/>
</dbReference>
<dbReference type="Gene3D" id="3.20.20.450">
    <property type="entry name" value="EAL domain"/>
    <property type="match status" value="1"/>
</dbReference>
<dbReference type="GO" id="GO:0071111">
    <property type="term" value="F:cyclic-guanylate-specific phosphodiesterase activity"/>
    <property type="evidence" value="ECO:0007669"/>
    <property type="project" value="UniProtKB-EC"/>
</dbReference>
<dbReference type="PROSITE" id="PS50887">
    <property type="entry name" value="GGDEF"/>
    <property type="match status" value="1"/>
</dbReference>
<dbReference type="FunFam" id="3.20.20.450:FF:000001">
    <property type="entry name" value="Cyclic di-GMP phosphodiesterase yahA"/>
    <property type="match status" value="1"/>
</dbReference>
<dbReference type="FunFam" id="3.30.70.270:FF:000001">
    <property type="entry name" value="Diguanylate cyclase domain protein"/>
    <property type="match status" value="1"/>
</dbReference>
<accession>Q30P04</accession>
<evidence type="ECO:0000256" key="3">
    <source>
        <dbReference type="SAM" id="Phobius"/>
    </source>
</evidence>
<evidence type="ECO:0000259" key="4">
    <source>
        <dbReference type="PROSITE" id="PS50883"/>
    </source>
</evidence>
<dbReference type="AlphaFoldDB" id="Q30P04"/>
<organism evidence="6 7">
    <name type="scientific">Sulfurimonas denitrificans (strain ATCC 33889 / DSM 1251)</name>
    <name type="common">Thiomicrospira denitrificans (strain ATCC 33889 / DSM 1251)</name>
    <dbReference type="NCBI Taxonomy" id="326298"/>
    <lineage>
        <taxon>Bacteria</taxon>
        <taxon>Pseudomonadati</taxon>
        <taxon>Campylobacterota</taxon>
        <taxon>Epsilonproteobacteria</taxon>
        <taxon>Campylobacterales</taxon>
        <taxon>Sulfurimonadaceae</taxon>
        <taxon>Sulfurimonas</taxon>
    </lineage>
</organism>
<keyword evidence="3" id="KW-1133">Transmembrane helix</keyword>
<feature type="coiled-coil region" evidence="2">
    <location>
        <begin position="320"/>
        <end position="347"/>
    </location>
</feature>
<keyword evidence="3" id="KW-0812">Transmembrane</keyword>
<feature type="domain" description="GGDEF" evidence="5">
    <location>
        <begin position="375"/>
        <end position="507"/>
    </location>
</feature>
<dbReference type="Gene3D" id="3.30.70.270">
    <property type="match status" value="1"/>
</dbReference>
<evidence type="ECO:0000256" key="1">
    <source>
        <dbReference type="ARBA" id="ARBA00051114"/>
    </source>
</evidence>
<dbReference type="CDD" id="cd01948">
    <property type="entry name" value="EAL"/>
    <property type="match status" value="1"/>
</dbReference>
<feature type="transmembrane region" description="Helical" evidence="3">
    <location>
        <begin position="296"/>
        <end position="316"/>
    </location>
</feature>
<dbReference type="InterPro" id="IPR001633">
    <property type="entry name" value="EAL_dom"/>
</dbReference>
<proteinExistence type="predicted"/>
<dbReference type="PROSITE" id="PS50883">
    <property type="entry name" value="EAL"/>
    <property type="match status" value="1"/>
</dbReference>
<dbReference type="HOGENOM" id="CLU_000445_70_44_7"/>
<feature type="domain" description="EAL" evidence="4">
    <location>
        <begin position="516"/>
        <end position="770"/>
    </location>
</feature>
<dbReference type="PANTHER" id="PTHR44757:SF2">
    <property type="entry name" value="BIOFILM ARCHITECTURE MAINTENANCE PROTEIN MBAA"/>
    <property type="match status" value="1"/>
</dbReference>
<dbReference type="InterPro" id="IPR029787">
    <property type="entry name" value="Nucleotide_cyclase"/>
</dbReference>
<dbReference type="GO" id="GO:0071732">
    <property type="term" value="P:cellular response to nitric oxide"/>
    <property type="evidence" value="ECO:0007669"/>
    <property type="project" value="UniProtKB-ARBA"/>
</dbReference>
<dbReference type="Pfam" id="PF00563">
    <property type="entry name" value="EAL"/>
    <property type="match status" value="1"/>
</dbReference>
<dbReference type="EMBL" id="CP000153">
    <property type="protein sequence ID" value="ABB45277.1"/>
    <property type="molecule type" value="Genomic_DNA"/>
</dbReference>
<dbReference type="SMART" id="SM00052">
    <property type="entry name" value="EAL"/>
    <property type="match status" value="1"/>
</dbReference>
<dbReference type="RefSeq" id="WP_011373617.1">
    <property type="nucleotide sequence ID" value="NC_007575.1"/>
</dbReference>
<keyword evidence="7" id="KW-1185">Reference proteome</keyword>
<dbReference type="Pfam" id="PF00990">
    <property type="entry name" value="GGDEF"/>
    <property type="match status" value="1"/>
</dbReference>
<reference evidence="6 7" key="1">
    <citation type="journal article" date="2008" name="Appl. Environ. Microbiol.">
        <title>Genome of the epsilonproteobacterial chemolithoautotroph Sulfurimonas denitrificans.</title>
        <authorList>
            <person name="Sievert S.M."/>
            <person name="Scott K.M."/>
            <person name="Klotz M.G."/>
            <person name="Chain P.S.G."/>
            <person name="Hauser L.J."/>
            <person name="Hemp J."/>
            <person name="Huegler M."/>
            <person name="Land M."/>
            <person name="Lapidus A."/>
            <person name="Larimer F.W."/>
            <person name="Lucas S."/>
            <person name="Malfatti S.A."/>
            <person name="Meyer F."/>
            <person name="Paulsen I.T."/>
            <person name="Ren Q."/>
            <person name="Simon J."/>
            <person name="Bailey K."/>
            <person name="Diaz E."/>
            <person name="Fitzpatrick K.A."/>
            <person name="Glover B."/>
            <person name="Gwatney N."/>
            <person name="Korajkic A."/>
            <person name="Long A."/>
            <person name="Mobberley J.M."/>
            <person name="Pantry S.N."/>
            <person name="Pazder G."/>
            <person name="Peterson S."/>
            <person name="Quintanilla J.D."/>
            <person name="Sprinkle R."/>
            <person name="Stephens J."/>
            <person name="Thomas P."/>
            <person name="Vaughn R."/>
            <person name="Weber M.J."/>
            <person name="Wooten L.L."/>
        </authorList>
    </citation>
    <scope>NUCLEOTIDE SEQUENCE [LARGE SCALE GENOMIC DNA]</scope>
    <source>
        <strain evidence="7">ATCC 33889 / DSM 1251</strain>
    </source>
</reference>
<dbReference type="Proteomes" id="UP000002714">
    <property type="component" value="Chromosome"/>
</dbReference>
<dbReference type="CDD" id="cd01949">
    <property type="entry name" value="GGDEF"/>
    <property type="match status" value="1"/>
</dbReference>
<dbReference type="NCBIfam" id="TIGR00254">
    <property type="entry name" value="GGDEF"/>
    <property type="match status" value="1"/>
</dbReference>
<dbReference type="SMART" id="SM00267">
    <property type="entry name" value="GGDEF"/>
    <property type="match status" value="1"/>
</dbReference>
<dbReference type="SUPFAM" id="SSF141868">
    <property type="entry name" value="EAL domain-like"/>
    <property type="match status" value="1"/>
</dbReference>
<keyword evidence="2" id="KW-0175">Coiled coil</keyword>
<gene>
    <name evidence="6" type="ordered locus">Suden_2003</name>
</gene>
<name>Q30P04_SULDN</name>
<dbReference type="STRING" id="326298.Suden_2003"/>
<feature type="transmembrane region" description="Helical" evidence="3">
    <location>
        <begin position="15"/>
        <end position="32"/>
    </location>
</feature>
<dbReference type="InterPro" id="IPR043128">
    <property type="entry name" value="Rev_trsase/Diguanyl_cyclase"/>
</dbReference>
<dbReference type="InterPro" id="IPR052155">
    <property type="entry name" value="Biofilm_reg_signaling"/>
</dbReference>
<keyword evidence="3" id="KW-0472">Membrane</keyword>
<dbReference type="KEGG" id="tdn:Suden_2003"/>